<evidence type="ECO:0000313" key="5">
    <source>
        <dbReference type="EMBL" id="VEU72564.1"/>
    </source>
</evidence>
<gene>
    <name evidence="5" type="primary">hchA</name>
    <name evidence="5" type="ORF">NCTC10186_00028</name>
</gene>
<dbReference type="Gene3D" id="3.40.50.880">
    <property type="match status" value="1"/>
</dbReference>
<keyword evidence="6" id="KW-1185">Reference proteome</keyword>
<keyword evidence="2 5" id="KW-0456">Lyase</keyword>
<dbReference type="AlphaFoldDB" id="A0A449AYJ3"/>
<feature type="domain" description="DJ-1/PfpI" evidence="4">
    <location>
        <begin position="26"/>
        <end position="224"/>
    </location>
</feature>
<dbReference type="EC" id="4.2.1.130" evidence="5"/>
<organism evidence="5 6">
    <name type="scientific">Mycoplasmopsis gallopavonis</name>
    <dbReference type="NCBI Taxonomy" id="76629"/>
    <lineage>
        <taxon>Bacteria</taxon>
        <taxon>Bacillati</taxon>
        <taxon>Mycoplasmatota</taxon>
        <taxon>Mycoplasmoidales</taxon>
        <taxon>Metamycoplasmataceae</taxon>
        <taxon>Mycoplasmopsis</taxon>
    </lineage>
</organism>
<comment type="similarity">
    <text evidence="3">Belongs to the peptidase C56 family. HSP31-like subfamily.</text>
</comment>
<dbReference type="EMBL" id="LR215031">
    <property type="protein sequence ID" value="VEU72564.1"/>
    <property type="molecule type" value="Genomic_DNA"/>
</dbReference>
<dbReference type="GO" id="GO:0005737">
    <property type="term" value="C:cytoplasm"/>
    <property type="evidence" value="ECO:0007669"/>
    <property type="project" value="TreeGrafter"/>
</dbReference>
<protein>
    <submittedName>
        <fullName evidence="5">Molecular chaperone Hsp31 and glyoxalase 3</fullName>
        <ecNumber evidence="5">4.2.1.130</ecNumber>
    </submittedName>
</protein>
<keyword evidence="1" id="KW-0346">Stress response</keyword>
<accession>A0A449AYJ3</accession>
<dbReference type="InterPro" id="IPR050325">
    <property type="entry name" value="Prot/Nucl_acid_deglycase"/>
</dbReference>
<dbReference type="KEGG" id="mgal:NCTC10186_00028"/>
<evidence type="ECO:0000256" key="2">
    <source>
        <dbReference type="ARBA" id="ARBA00023239"/>
    </source>
</evidence>
<dbReference type="Pfam" id="PF01965">
    <property type="entry name" value="DJ-1_PfpI"/>
    <property type="match status" value="1"/>
</dbReference>
<evidence type="ECO:0000313" key="6">
    <source>
        <dbReference type="Proteomes" id="UP000289862"/>
    </source>
</evidence>
<sequence>MKKILVVLTNIANYPKKDELIGLWLSEATEFVSVIQKAGYIIDYASPKGGYVPVDPRSLMQGYFSKEDLEVYTNKDFKNRALANSLPLRVINPSSYQAIYFAGGHGAVFDFAEQPEIKKIIAQMYQNGSFITAVCHGVAALLNVQSPSNSNEFLIKDKKITGFTKIEELFSGKFFKVPYQLQTQLKKQGAKFKKKRAFKKHVIQDGQFITGQNPFSGKLVAETLLQNLEKRNHAEIN</sequence>
<dbReference type="PANTHER" id="PTHR48094:SF11">
    <property type="entry name" value="GLUTATHIONE-INDEPENDENT GLYOXALASE HSP31-RELATED"/>
    <property type="match status" value="1"/>
</dbReference>
<proteinExistence type="inferred from homology"/>
<dbReference type="GO" id="GO:0019243">
    <property type="term" value="P:methylglyoxal catabolic process to D-lactate via S-lactoyl-glutathione"/>
    <property type="evidence" value="ECO:0007669"/>
    <property type="project" value="TreeGrafter"/>
</dbReference>
<evidence type="ECO:0000256" key="1">
    <source>
        <dbReference type="ARBA" id="ARBA00023016"/>
    </source>
</evidence>
<evidence type="ECO:0000256" key="3">
    <source>
        <dbReference type="ARBA" id="ARBA00038493"/>
    </source>
</evidence>
<dbReference type="InterPro" id="IPR029062">
    <property type="entry name" value="Class_I_gatase-like"/>
</dbReference>
<dbReference type="OrthoDB" id="9792284at2"/>
<dbReference type="InterPro" id="IPR002818">
    <property type="entry name" value="DJ-1/PfpI"/>
</dbReference>
<dbReference type="RefSeq" id="WP_119571978.1">
    <property type="nucleotide sequence ID" value="NZ_LR215031.1"/>
</dbReference>
<dbReference type="CDD" id="cd03141">
    <property type="entry name" value="GATase1_Hsp31_like"/>
    <property type="match status" value="1"/>
</dbReference>
<name>A0A449AYJ3_9BACT</name>
<dbReference type="Proteomes" id="UP000289862">
    <property type="component" value="Chromosome"/>
</dbReference>
<dbReference type="SUPFAM" id="SSF52317">
    <property type="entry name" value="Class I glutamine amidotransferase-like"/>
    <property type="match status" value="1"/>
</dbReference>
<dbReference type="PANTHER" id="PTHR48094">
    <property type="entry name" value="PROTEIN/NUCLEIC ACID DEGLYCASE DJ-1-RELATED"/>
    <property type="match status" value="1"/>
</dbReference>
<dbReference type="GO" id="GO:0019172">
    <property type="term" value="F:glyoxalase III activity"/>
    <property type="evidence" value="ECO:0007669"/>
    <property type="project" value="UniProtKB-EC"/>
</dbReference>
<reference evidence="5 6" key="1">
    <citation type="submission" date="2019-01" db="EMBL/GenBank/DDBJ databases">
        <authorList>
            <consortium name="Pathogen Informatics"/>
        </authorList>
    </citation>
    <scope>NUCLEOTIDE SEQUENCE [LARGE SCALE GENOMIC DNA]</scope>
    <source>
        <strain evidence="5 6">NCTC10186</strain>
    </source>
</reference>
<evidence type="ECO:0000259" key="4">
    <source>
        <dbReference type="Pfam" id="PF01965"/>
    </source>
</evidence>